<keyword evidence="2" id="KW-1185">Reference proteome</keyword>
<accession>A0ABQ8Q2P9</accession>
<evidence type="ECO:0000313" key="2">
    <source>
        <dbReference type="Proteomes" id="UP001163828"/>
    </source>
</evidence>
<reference evidence="1" key="1">
    <citation type="submission" date="2022-08" db="EMBL/GenBank/DDBJ databases">
        <authorList>
            <consortium name="DOE Joint Genome Institute"/>
            <person name="Min B."/>
            <person name="Riley R."/>
            <person name="Sierra-Patev S."/>
            <person name="Naranjo-Ortiz M."/>
            <person name="Looney B."/>
            <person name="Konkel Z."/>
            <person name="Slot J.C."/>
            <person name="Sakamoto Y."/>
            <person name="Steenwyk J.L."/>
            <person name="Rokas A."/>
            <person name="Carro J."/>
            <person name="Camarero S."/>
            <person name="Ferreira P."/>
            <person name="Molpeceres G."/>
            <person name="Ruiz-Duenas F.J."/>
            <person name="Serrano A."/>
            <person name="Henrissat B."/>
            <person name="Drula E."/>
            <person name="Hughes K.W."/>
            <person name="Mata J.L."/>
            <person name="Ishikawa N.K."/>
            <person name="Vargas-Isla R."/>
            <person name="Ushijima S."/>
            <person name="Smith C.A."/>
            <person name="Ahrendt S."/>
            <person name="Andreopoulos W."/>
            <person name="He G."/>
            <person name="Labutti K."/>
            <person name="Lipzen A."/>
            <person name="Ng V."/>
            <person name="Sandor L."/>
            <person name="Barry K."/>
            <person name="Martinez A.T."/>
            <person name="Xiao Y."/>
            <person name="Gibbons J.G."/>
            <person name="Terashima K."/>
            <person name="Hibbett D.S."/>
            <person name="Grigoriev I.V."/>
        </authorList>
    </citation>
    <scope>NUCLEOTIDE SEQUENCE</scope>
    <source>
        <strain evidence="1">TFB10827</strain>
    </source>
</reference>
<protein>
    <submittedName>
        <fullName evidence="1">Uncharacterized protein</fullName>
    </submittedName>
</protein>
<dbReference type="EMBL" id="MU790815">
    <property type="protein sequence ID" value="KAJ3992872.1"/>
    <property type="molecule type" value="Genomic_DNA"/>
</dbReference>
<proteinExistence type="predicted"/>
<evidence type="ECO:0000313" key="1">
    <source>
        <dbReference type="EMBL" id="KAJ3992872.1"/>
    </source>
</evidence>
<dbReference type="Proteomes" id="UP001163828">
    <property type="component" value="Unassembled WGS sequence"/>
</dbReference>
<name>A0ABQ8Q2P9_9AGAR</name>
<comment type="caution">
    <text evidence="1">The sequence shown here is derived from an EMBL/GenBank/DDBJ whole genome shotgun (WGS) entry which is preliminary data.</text>
</comment>
<sequence>MADRLNFDPRNIPPPDFSSNTYATIRRALIADADSPGITSEAEAQQLLRDQWEEENGILRAHYETQLEEDQALVDARIEEAAEEQRIRDAERKAKEDELVTN</sequence>
<organism evidence="1 2">
    <name type="scientific">Lentinula boryana</name>
    <dbReference type="NCBI Taxonomy" id="40481"/>
    <lineage>
        <taxon>Eukaryota</taxon>
        <taxon>Fungi</taxon>
        <taxon>Dikarya</taxon>
        <taxon>Basidiomycota</taxon>
        <taxon>Agaricomycotina</taxon>
        <taxon>Agaricomycetes</taxon>
        <taxon>Agaricomycetidae</taxon>
        <taxon>Agaricales</taxon>
        <taxon>Marasmiineae</taxon>
        <taxon>Omphalotaceae</taxon>
        <taxon>Lentinula</taxon>
    </lineage>
</organism>
<gene>
    <name evidence="1" type="ORF">F5050DRAFT_1811062</name>
</gene>